<keyword evidence="3" id="KW-1185">Reference proteome</keyword>
<evidence type="ECO:0000259" key="1">
    <source>
        <dbReference type="Pfam" id="PF00535"/>
    </source>
</evidence>
<dbReference type="Pfam" id="PF00535">
    <property type="entry name" value="Glycos_transf_2"/>
    <property type="match status" value="1"/>
</dbReference>
<dbReference type="InParanoid" id="A0A061A9C0"/>
<dbReference type="PANTHER" id="PTHR22916">
    <property type="entry name" value="GLYCOSYLTRANSFERASE"/>
    <property type="match status" value="1"/>
</dbReference>
<dbReference type="HOGENOM" id="CLU_025996_0_4_14"/>
<organism evidence="2 3">
    <name type="scientific">Acholeplasma oculi</name>
    <dbReference type="NCBI Taxonomy" id="35623"/>
    <lineage>
        <taxon>Bacteria</taxon>
        <taxon>Bacillati</taxon>
        <taxon>Mycoplasmatota</taxon>
        <taxon>Mollicutes</taxon>
        <taxon>Acholeplasmatales</taxon>
        <taxon>Acholeplasmataceae</taxon>
        <taxon>Acholeplasma</taxon>
    </lineage>
</organism>
<feature type="domain" description="Glycosyltransferase 2-like" evidence="1">
    <location>
        <begin position="14"/>
        <end position="172"/>
    </location>
</feature>
<dbReference type="GO" id="GO:0016758">
    <property type="term" value="F:hexosyltransferase activity"/>
    <property type="evidence" value="ECO:0007669"/>
    <property type="project" value="UniProtKB-ARBA"/>
</dbReference>
<protein>
    <submittedName>
        <fullName evidence="2">Glycosyl transferase, group 2 family protein</fullName>
    </submittedName>
</protein>
<dbReference type="InterPro" id="IPR029044">
    <property type="entry name" value="Nucleotide-diphossugar_trans"/>
</dbReference>
<sequence length="313" mass="36683">MNLTQGGKKMKLISILMPVYNVKEYIGEAIESILNQTYKNFELIIIDDASSDGTTLMIESYAKKDSRIIHLKNQKNEKIVSSLNKGLDRAKGDYICRMDGDDISELDRLEKKIDYMERNPEIDILGCSVYTINQNGIVLGKNTLLEDFKTIKKTIKYSSPILHIWMAKKEVYDTVGKYRNISYVEDYDFLLRSIKHGFILSNLEDYYGYRVRIREGNTQSTAGIYQRKAHRYCYDLYLKEKTGEDLFSESKFKKAIESTEKEIKKYMTSSDFLLRAIAEKNKIKKMYLLTRAYCSSSEQRKYLNRRILYRLKT</sequence>
<dbReference type="KEGG" id="aoc:Aocu_04170"/>
<dbReference type="PANTHER" id="PTHR22916:SF3">
    <property type="entry name" value="UDP-GLCNAC:BETAGAL BETA-1,3-N-ACETYLGLUCOSAMINYLTRANSFERASE-LIKE PROTEIN 1"/>
    <property type="match status" value="1"/>
</dbReference>
<evidence type="ECO:0000313" key="3">
    <source>
        <dbReference type="Proteomes" id="UP000032434"/>
    </source>
</evidence>
<dbReference type="SUPFAM" id="SSF53448">
    <property type="entry name" value="Nucleotide-diphospho-sugar transferases"/>
    <property type="match status" value="1"/>
</dbReference>
<dbReference type="EMBL" id="LK028559">
    <property type="protein sequence ID" value="CDR30490.1"/>
    <property type="molecule type" value="Genomic_DNA"/>
</dbReference>
<dbReference type="Gene3D" id="3.90.550.10">
    <property type="entry name" value="Spore Coat Polysaccharide Biosynthesis Protein SpsA, Chain A"/>
    <property type="match status" value="1"/>
</dbReference>
<dbReference type="FunCoup" id="A0A061A9C0">
    <property type="interactions" value="11"/>
</dbReference>
<dbReference type="PATRIC" id="fig|35623.3.peg.418"/>
<gene>
    <name evidence="2" type="ORF">Aocu_04170</name>
</gene>
<keyword evidence="2" id="KW-0808">Transferase</keyword>
<dbReference type="OrthoDB" id="397535at2"/>
<dbReference type="AlphaFoldDB" id="A0A061A9C0"/>
<dbReference type="InterPro" id="IPR001173">
    <property type="entry name" value="Glyco_trans_2-like"/>
</dbReference>
<reference evidence="3" key="1">
    <citation type="submission" date="2014-05" db="EMBL/GenBank/DDBJ databases">
        <authorList>
            <person name="Kube M."/>
        </authorList>
    </citation>
    <scope>NUCLEOTIDE SEQUENCE [LARGE SCALE GENOMIC DNA]</scope>
</reference>
<proteinExistence type="predicted"/>
<evidence type="ECO:0000313" key="2">
    <source>
        <dbReference type="EMBL" id="CDR30490.1"/>
    </source>
</evidence>
<name>A0A061A9C0_9MOLU</name>
<dbReference type="Proteomes" id="UP000032434">
    <property type="component" value="Chromosome 1"/>
</dbReference>
<dbReference type="STRING" id="35623.Aocu_04170"/>
<accession>A0A061A9C0</accession>
<dbReference type="CDD" id="cd00761">
    <property type="entry name" value="Glyco_tranf_GTA_type"/>
    <property type="match status" value="1"/>
</dbReference>